<organism evidence="11 12">
    <name type="scientific">Thermus filiformis</name>
    <dbReference type="NCBI Taxonomy" id="276"/>
    <lineage>
        <taxon>Bacteria</taxon>
        <taxon>Thermotogati</taxon>
        <taxon>Deinococcota</taxon>
        <taxon>Deinococci</taxon>
        <taxon>Thermales</taxon>
        <taxon>Thermaceae</taxon>
        <taxon>Thermus</taxon>
    </lineage>
</organism>
<dbReference type="Pfam" id="PF00697">
    <property type="entry name" value="PRAI"/>
    <property type="match status" value="1"/>
</dbReference>
<dbReference type="UniPathway" id="UPA00035">
    <property type="reaction ID" value="UER00042"/>
</dbReference>
<evidence type="ECO:0000313" key="11">
    <source>
        <dbReference type="EMBL" id="KGQ22943.1"/>
    </source>
</evidence>
<dbReference type="InterPro" id="IPR013785">
    <property type="entry name" value="Aldolase_TIM"/>
</dbReference>
<dbReference type="SUPFAM" id="SSF51366">
    <property type="entry name" value="Ribulose-phoshate binding barrel"/>
    <property type="match status" value="1"/>
</dbReference>
<gene>
    <name evidence="9" type="primary">trpF</name>
    <name evidence="11" type="ORF">THFILI_08975</name>
</gene>
<comment type="catalytic activity">
    <reaction evidence="1 9">
        <text>N-(5-phospho-beta-D-ribosyl)anthranilate = 1-(2-carboxyphenylamino)-1-deoxy-D-ribulose 5-phosphate</text>
        <dbReference type="Rhea" id="RHEA:21540"/>
        <dbReference type="ChEBI" id="CHEBI:18277"/>
        <dbReference type="ChEBI" id="CHEBI:58613"/>
        <dbReference type="EC" id="5.3.1.24"/>
    </reaction>
</comment>
<dbReference type="CDD" id="cd00405">
    <property type="entry name" value="PRAI"/>
    <property type="match status" value="1"/>
</dbReference>
<feature type="domain" description="N-(5'phosphoribosyl) anthranilate isomerase (PRAI)" evidence="10">
    <location>
        <begin position="3"/>
        <end position="192"/>
    </location>
</feature>
<comment type="caution">
    <text evidence="11">The sequence shown here is derived from an EMBL/GenBank/DDBJ whole genome shotgun (WGS) entry which is preliminary data.</text>
</comment>
<keyword evidence="8 9" id="KW-0413">Isomerase</keyword>
<dbReference type="EMBL" id="JPSL02000040">
    <property type="protein sequence ID" value="KGQ22943.1"/>
    <property type="molecule type" value="Genomic_DNA"/>
</dbReference>
<dbReference type="Proteomes" id="UP000030364">
    <property type="component" value="Unassembled WGS sequence"/>
</dbReference>
<evidence type="ECO:0000256" key="6">
    <source>
        <dbReference type="ARBA" id="ARBA00022822"/>
    </source>
</evidence>
<keyword evidence="12" id="KW-1185">Reference proteome</keyword>
<evidence type="ECO:0000256" key="3">
    <source>
        <dbReference type="ARBA" id="ARBA00012572"/>
    </source>
</evidence>
<evidence type="ECO:0000256" key="7">
    <source>
        <dbReference type="ARBA" id="ARBA00023141"/>
    </source>
</evidence>
<keyword evidence="7 9" id="KW-0057">Aromatic amino acid biosynthesis</keyword>
<protein>
    <recommendedName>
        <fullName evidence="4 9">N-(5'-phosphoribosyl)anthranilate isomerase</fullName>
        <shortName evidence="9">PRAI</shortName>
        <ecNumber evidence="3 9">5.3.1.24</ecNumber>
    </recommendedName>
</protein>
<comment type="pathway">
    <text evidence="2 9">Amino-acid biosynthesis; L-tryptophan biosynthesis; L-tryptophan from chorismate: step 3/5.</text>
</comment>
<dbReference type="OrthoDB" id="9786954at2"/>
<dbReference type="STRING" id="276.THFILI_08975"/>
<evidence type="ECO:0000256" key="9">
    <source>
        <dbReference type="HAMAP-Rule" id="MF_00135"/>
    </source>
</evidence>
<evidence type="ECO:0000256" key="8">
    <source>
        <dbReference type="ARBA" id="ARBA00023235"/>
    </source>
</evidence>
<keyword evidence="6 9" id="KW-0822">Tryptophan biosynthesis</keyword>
<dbReference type="GO" id="GO:0000162">
    <property type="term" value="P:L-tryptophan biosynthetic process"/>
    <property type="evidence" value="ECO:0007669"/>
    <property type="project" value="UniProtKB-UniRule"/>
</dbReference>
<evidence type="ECO:0000256" key="4">
    <source>
        <dbReference type="ARBA" id="ARBA00022272"/>
    </source>
</evidence>
<dbReference type="InterPro" id="IPR011060">
    <property type="entry name" value="RibuloseP-bd_barrel"/>
</dbReference>
<dbReference type="PANTHER" id="PTHR42894">
    <property type="entry name" value="N-(5'-PHOSPHORIBOSYL)ANTHRANILATE ISOMERASE"/>
    <property type="match status" value="1"/>
</dbReference>
<evidence type="ECO:0000256" key="1">
    <source>
        <dbReference type="ARBA" id="ARBA00001164"/>
    </source>
</evidence>
<dbReference type="AlphaFoldDB" id="A0A0A2WSY8"/>
<dbReference type="InterPro" id="IPR001240">
    <property type="entry name" value="PRAI_dom"/>
</dbReference>
<name>A0A0A2WSY8_THEFI</name>
<dbReference type="PATRIC" id="fig|276.5.peg.220"/>
<dbReference type="HAMAP" id="MF_00135">
    <property type="entry name" value="PRAI"/>
    <property type="match status" value="1"/>
</dbReference>
<reference evidence="11 12" key="1">
    <citation type="journal article" date="2015" name="Genome Announc.">
        <title>Draft Genome Sequence of the Thermophile Thermus filiformis ATCC 43280, Producer of Carotenoid-(Di)glucoside-Branched Fatty Acid (Di)esters and Source of Hyperthermostable Enzymes of Biotechnological Interest.</title>
        <authorList>
            <person name="Mandelli F."/>
            <person name="Oliveira Ramires B."/>
            <person name="Couger M.B."/>
            <person name="Paixao D.A."/>
            <person name="Camilo C.M."/>
            <person name="Polikarpov I."/>
            <person name="Prade R."/>
            <person name="Riano-Pachon D.M."/>
            <person name="Squina F.M."/>
        </authorList>
    </citation>
    <scope>NUCLEOTIDE SEQUENCE [LARGE SCALE GENOMIC DNA]</scope>
    <source>
        <strain evidence="11 12">ATCC 43280</strain>
    </source>
</reference>
<evidence type="ECO:0000256" key="5">
    <source>
        <dbReference type="ARBA" id="ARBA00022605"/>
    </source>
</evidence>
<dbReference type="EC" id="5.3.1.24" evidence="3 9"/>
<dbReference type="GO" id="GO:0004640">
    <property type="term" value="F:phosphoribosylanthranilate isomerase activity"/>
    <property type="evidence" value="ECO:0007669"/>
    <property type="project" value="UniProtKB-UniRule"/>
</dbReference>
<proteinExistence type="inferred from homology"/>
<dbReference type="Gene3D" id="3.20.20.70">
    <property type="entry name" value="Aldolase class I"/>
    <property type="match status" value="1"/>
</dbReference>
<dbReference type="InterPro" id="IPR044643">
    <property type="entry name" value="TrpF_fam"/>
</dbReference>
<dbReference type="PANTHER" id="PTHR42894:SF1">
    <property type="entry name" value="N-(5'-PHOSPHORIBOSYL)ANTHRANILATE ISOMERASE"/>
    <property type="match status" value="1"/>
</dbReference>
<dbReference type="RefSeq" id="WP_038060775.1">
    <property type="nucleotide sequence ID" value="NZ_JPSL02000040.1"/>
</dbReference>
<comment type="similarity">
    <text evidence="9">Belongs to the TrpF family.</text>
</comment>
<evidence type="ECO:0000256" key="2">
    <source>
        <dbReference type="ARBA" id="ARBA00004664"/>
    </source>
</evidence>
<evidence type="ECO:0000313" key="12">
    <source>
        <dbReference type="Proteomes" id="UP000030364"/>
    </source>
</evidence>
<evidence type="ECO:0000259" key="10">
    <source>
        <dbReference type="Pfam" id="PF00697"/>
    </source>
</evidence>
<keyword evidence="5 9" id="KW-0028">Amino-acid biosynthesis</keyword>
<accession>A0A0A2WSY8</accession>
<sequence>MRVKVCGITRLEDALLAEALGASAVGFVLAPSRRRVTPEMAREIGLALGPFVVRVGVFVDEPPEAVLHAMERARLQVAQLHGNEPPEWALEIRKRYPVIKAFRLSGPADPAWARYPADALLLDGKAPGSGQAWPRDWAQPLLDQGVRIILAGGLDPENVREALALKPYGLDVSSGVEEAPGKKSEARMRAFFASL</sequence>